<dbReference type="EMBL" id="CAMPGE010030010">
    <property type="protein sequence ID" value="CAI2387505.1"/>
    <property type="molecule type" value="Genomic_DNA"/>
</dbReference>
<comment type="caution">
    <text evidence="2">The sequence shown here is derived from an EMBL/GenBank/DDBJ whole genome shotgun (WGS) entry which is preliminary data.</text>
</comment>
<evidence type="ECO:0000256" key="1">
    <source>
        <dbReference type="SAM" id="MobiDB-lite"/>
    </source>
</evidence>
<feature type="region of interest" description="Disordered" evidence="1">
    <location>
        <begin position="533"/>
        <end position="580"/>
    </location>
</feature>
<gene>
    <name evidence="2" type="ORF">ECRASSUSDP1_LOCUS29138</name>
</gene>
<feature type="region of interest" description="Disordered" evidence="1">
    <location>
        <begin position="1"/>
        <end position="49"/>
    </location>
</feature>
<feature type="compositionally biased region" description="Basic and acidic residues" evidence="1">
    <location>
        <begin position="24"/>
        <end position="35"/>
    </location>
</feature>
<evidence type="ECO:0000313" key="3">
    <source>
        <dbReference type="Proteomes" id="UP001295684"/>
    </source>
</evidence>
<dbReference type="SUPFAM" id="SSF101447">
    <property type="entry name" value="Formin homology 2 domain (FH2 domain)"/>
    <property type="match status" value="2"/>
</dbReference>
<name>A0AAD1YB25_EUPCR</name>
<dbReference type="AlphaFoldDB" id="A0AAD1YB25"/>
<feature type="compositionally biased region" description="Pro residues" evidence="1">
    <location>
        <begin position="39"/>
        <end position="49"/>
    </location>
</feature>
<dbReference type="Proteomes" id="UP001295684">
    <property type="component" value="Unassembled WGS sequence"/>
</dbReference>
<evidence type="ECO:0000313" key="2">
    <source>
        <dbReference type="EMBL" id="CAI2387505.1"/>
    </source>
</evidence>
<protein>
    <submittedName>
        <fullName evidence="2">Uncharacterized protein</fullName>
    </submittedName>
</protein>
<accession>A0AAD1YB25</accession>
<organism evidence="2 3">
    <name type="scientific">Euplotes crassus</name>
    <dbReference type="NCBI Taxonomy" id="5936"/>
    <lineage>
        <taxon>Eukaryota</taxon>
        <taxon>Sar</taxon>
        <taxon>Alveolata</taxon>
        <taxon>Ciliophora</taxon>
        <taxon>Intramacronucleata</taxon>
        <taxon>Spirotrichea</taxon>
        <taxon>Hypotrichia</taxon>
        <taxon>Euplotida</taxon>
        <taxon>Euplotidae</taxon>
        <taxon>Moneuplotes</taxon>
    </lineage>
</organism>
<feature type="compositionally biased region" description="Basic residues" evidence="1">
    <location>
        <begin position="545"/>
        <end position="557"/>
    </location>
</feature>
<reference evidence="2" key="1">
    <citation type="submission" date="2023-07" db="EMBL/GenBank/DDBJ databases">
        <authorList>
            <consortium name="AG Swart"/>
            <person name="Singh M."/>
            <person name="Singh A."/>
            <person name="Seah K."/>
            <person name="Emmerich C."/>
        </authorList>
    </citation>
    <scope>NUCLEOTIDE SEQUENCE</scope>
    <source>
        <strain evidence="2">DP1</strain>
    </source>
</reference>
<sequence>MDINQCSSSLSSVSEGDVLTKPASKPEWKMKEELIVKGAPPPPPPPPPPPIANLIKFGRIARKNTCDVSLTQKEYVPLKWSTLKSQHGRDATNGGTVFAIPQHSQDKITDSIDWKGLEGFKLSKKSACKPKKLEKIKSFSSLSVEAQGINRVDAIVECAHRSIPIQKCITLSILAKKHRLVECKLEDSFLKYKDFHVHYLEKILPSPAHESYVMFLSGIIKLGDISCHYPMKERSSPKNLFELMDLLTKEVTDLSSACGFSEILRRIAKDDLIHFLWVLSFLPNCVEKITMASTIIDIRHQFEFLNETIVNNFTNLKDHSERDPLEFLKDMIHIVKIVGNEMNKGYANKQRISNSEAAGISLRILPELFRISPVEDIEGNTCLFHIIFNTYLAFKGLEQCEKVYEDIVFDCSKIIQYLSFLNGNSTEIATQIQVKTAEISEYIKQEGDEEYKSSIKNRLQEIEQNAEESYSREILSEQLLITTEAEDKWYHVKNQLIKVENFLGKGNEQISSCIEFAQRCISAMKELSTMNISSEEEKKYSISPQKRRVQSPKKKPGRSLSSKFDDDSENCCPNIEKSKFAKKKSRKQEILEKKAMLKKEMIKTKRRL</sequence>
<proteinExistence type="predicted"/>
<keyword evidence="3" id="KW-1185">Reference proteome</keyword>